<protein>
    <submittedName>
        <fullName evidence="1">Uncharacterized protein</fullName>
    </submittedName>
</protein>
<keyword evidence="2" id="KW-1185">Reference proteome</keyword>
<evidence type="ECO:0000313" key="1">
    <source>
        <dbReference type="EMBL" id="QOV41787.1"/>
    </source>
</evidence>
<dbReference type="Proteomes" id="UP000594008">
    <property type="component" value="Chromosome"/>
</dbReference>
<dbReference type="AlphaFoldDB" id="A0A7M2SZG9"/>
<reference evidence="1 2" key="1">
    <citation type="submission" date="2020-10" db="EMBL/GenBank/DDBJ databases">
        <title>Streptomyces chromofuscus complate genome analysis.</title>
        <authorList>
            <person name="Anwar N."/>
        </authorList>
    </citation>
    <scope>NUCLEOTIDE SEQUENCE [LARGE SCALE GENOMIC DNA]</scope>
    <source>
        <strain evidence="1 2">DSM 40273</strain>
    </source>
</reference>
<organism evidence="1 2">
    <name type="scientific">Streptomyces chromofuscus</name>
    <dbReference type="NCBI Taxonomy" id="42881"/>
    <lineage>
        <taxon>Bacteria</taxon>
        <taxon>Bacillati</taxon>
        <taxon>Actinomycetota</taxon>
        <taxon>Actinomycetes</taxon>
        <taxon>Kitasatosporales</taxon>
        <taxon>Streptomycetaceae</taxon>
        <taxon>Streptomyces</taxon>
    </lineage>
</organism>
<proteinExistence type="predicted"/>
<gene>
    <name evidence="1" type="ORF">IPT68_17910</name>
</gene>
<sequence>MSLTRVVLSSGRSIELTELRMSSTYGGMLEGHPCEPVNDMKINALVRGAERAYPTTRVHLIPPPREYPDEGAGAFGPVEVLPAVGCVGAFHSTSVDEAHDPVQYRSRLTVVWFQATPDVPSGHEADAGLLGLAWERLAQDYEL</sequence>
<name>A0A7M2SZG9_STRCW</name>
<dbReference type="KEGG" id="schf:IPT68_17910"/>
<accession>A0A7M2SZG9</accession>
<evidence type="ECO:0000313" key="2">
    <source>
        <dbReference type="Proteomes" id="UP000594008"/>
    </source>
</evidence>
<dbReference type="EMBL" id="CP063374">
    <property type="protein sequence ID" value="QOV41787.1"/>
    <property type="molecule type" value="Genomic_DNA"/>
</dbReference>
<dbReference type="RefSeq" id="WP_189696066.1">
    <property type="nucleotide sequence ID" value="NZ_BMTA01000001.1"/>
</dbReference>